<evidence type="ECO:0000259" key="1">
    <source>
        <dbReference type="Pfam" id="PF01636"/>
    </source>
</evidence>
<dbReference type="SUPFAM" id="SSF56112">
    <property type="entry name" value="Protein kinase-like (PK-like)"/>
    <property type="match status" value="1"/>
</dbReference>
<evidence type="ECO:0000313" key="2">
    <source>
        <dbReference type="EMBL" id="OYX04352.1"/>
    </source>
</evidence>
<dbReference type="GO" id="GO:0016301">
    <property type="term" value="F:kinase activity"/>
    <property type="evidence" value="ECO:0007669"/>
    <property type="project" value="UniProtKB-KW"/>
</dbReference>
<reference evidence="2 3" key="1">
    <citation type="submission" date="2017-03" db="EMBL/GenBank/DDBJ databases">
        <title>Lifting the veil on microbial sulfur biogeochemistry in mining wastewaters.</title>
        <authorList>
            <person name="Kantor R.S."/>
            <person name="Colenbrander Nelson T."/>
            <person name="Marshall S."/>
            <person name="Bennett D."/>
            <person name="Apte S."/>
            <person name="Camacho D."/>
            <person name="Thomas B.C."/>
            <person name="Warren L.A."/>
            <person name="Banfield J.F."/>
        </authorList>
    </citation>
    <scope>NUCLEOTIDE SEQUENCE [LARGE SCALE GENOMIC DNA]</scope>
    <source>
        <strain evidence="2">32-67-7</strain>
    </source>
</reference>
<dbReference type="Pfam" id="PF01636">
    <property type="entry name" value="APH"/>
    <property type="match status" value="1"/>
</dbReference>
<gene>
    <name evidence="2" type="ORF">B7Z12_06875</name>
</gene>
<dbReference type="SUPFAM" id="SSF52540">
    <property type="entry name" value="P-loop containing nucleoside triphosphate hydrolases"/>
    <property type="match status" value="1"/>
</dbReference>
<dbReference type="Gene3D" id="3.90.1200.10">
    <property type="match status" value="1"/>
</dbReference>
<dbReference type="InterPro" id="IPR027417">
    <property type="entry name" value="P-loop_NTPase"/>
</dbReference>
<organism evidence="2 3">
    <name type="scientific">Caulobacter vibrioides</name>
    <name type="common">Caulobacter crescentus</name>
    <dbReference type="NCBI Taxonomy" id="155892"/>
    <lineage>
        <taxon>Bacteria</taxon>
        <taxon>Pseudomonadati</taxon>
        <taxon>Pseudomonadota</taxon>
        <taxon>Alphaproteobacteria</taxon>
        <taxon>Caulobacterales</taxon>
        <taxon>Caulobacteraceae</taxon>
        <taxon>Caulobacter</taxon>
    </lineage>
</organism>
<sequence>MFDELSGWLARGAGGPAPAERVIETSIAKIFLFDGKALKLKKPVDFGFLDFTTPDQRRWAMERELAFNTETAPDLYRQVVPVTRDTGGHLALAGDGDPIDWVLEMRRFDDGALLAGRPEASDGAFIESLGREIARFHGKAARVDDSAGRDCIDYVLNSNAFLLRQKAGVLGAAPVAELEAASRAEFQRLESLLSARGAQGFVRRCHGDLHLSNIMVEHGRPVLFDCVEFNDTLSRIDVLYDLAFLLMDLSFAGAGAAANRALNGWLDQAARDLPAQGFWPGLACLPLFQSVRAAVRAHVTVNQGQVELSRHYLDAAIAHLTPPAPRLMAVGGYSGSGKTTVARDLAPALGAAPGAVVLRSDEFRKRLWGRAPLEKLPPEAYAAGQSERVYGALLDAARECLTAGRAVILDAAFLRPEERDAAEALAREAGVAFEGLWLEAAPDVLRARVAARTGDASDADVAVLERQLAYDVGEVRWDKRPAS</sequence>
<protein>
    <submittedName>
        <fullName evidence="2">Gluconate kinase</fullName>
    </submittedName>
</protein>
<dbReference type="PANTHER" id="PTHR43883:SF1">
    <property type="entry name" value="GLUCONOKINASE"/>
    <property type="match status" value="1"/>
</dbReference>
<feature type="domain" description="Aminoglycoside phosphotransferase" evidence="1">
    <location>
        <begin position="80"/>
        <end position="269"/>
    </location>
</feature>
<keyword evidence="2" id="KW-0808">Transferase</keyword>
<accession>A0A258DAB5</accession>
<dbReference type="AlphaFoldDB" id="A0A258DAB5"/>
<name>A0A258DAB5_CAUVI</name>
<proteinExistence type="predicted"/>
<dbReference type="Pfam" id="PF13671">
    <property type="entry name" value="AAA_33"/>
    <property type="match status" value="1"/>
</dbReference>
<dbReference type="Gene3D" id="3.40.50.300">
    <property type="entry name" value="P-loop containing nucleotide triphosphate hydrolases"/>
    <property type="match status" value="1"/>
</dbReference>
<dbReference type="InterPro" id="IPR052732">
    <property type="entry name" value="Cell-binding_unc_protein"/>
</dbReference>
<dbReference type="InterPro" id="IPR002575">
    <property type="entry name" value="Aminoglycoside_PTrfase"/>
</dbReference>
<dbReference type="PANTHER" id="PTHR43883">
    <property type="entry name" value="SLR0207 PROTEIN"/>
    <property type="match status" value="1"/>
</dbReference>
<dbReference type="EMBL" id="NCDQ01000083">
    <property type="protein sequence ID" value="OYX04352.1"/>
    <property type="molecule type" value="Genomic_DNA"/>
</dbReference>
<comment type="caution">
    <text evidence="2">The sequence shown here is derived from an EMBL/GenBank/DDBJ whole genome shotgun (WGS) entry which is preliminary data.</text>
</comment>
<keyword evidence="2" id="KW-0418">Kinase</keyword>
<evidence type="ECO:0000313" key="3">
    <source>
        <dbReference type="Proteomes" id="UP000215616"/>
    </source>
</evidence>
<dbReference type="Proteomes" id="UP000215616">
    <property type="component" value="Unassembled WGS sequence"/>
</dbReference>
<dbReference type="InterPro" id="IPR011009">
    <property type="entry name" value="Kinase-like_dom_sf"/>
</dbReference>